<protein>
    <submittedName>
        <fullName evidence="1">Uncharacterized protein</fullName>
    </submittedName>
</protein>
<accession>A0AAE1GEN9</accession>
<dbReference type="Proteomes" id="UP001286313">
    <property type="component" value="Unassembled WGS sequence"/>
</dbReference>
<name>A0AAE1GEN9_PETCI</name>
<gene>
    <name evidence="1" type="ORF">Pcinc_007714</name>
</gene>
<organism evidence="1 2">
    <name type="scientific">Petrolisthes cinctipes</name>
    <name type="common">Flat porcelain crab</name>
    <dbReference type="NCBI Taxonomy" id="88211"/>
    <lineage>
        <taxon>Eukaryota</taxon>
        <taxon>Metazoa</taxon>
        <taxon>Ecdysozoa</taxon>
        <taxon>Arthropoda</taxon>
        <taxon>Crustacea</taxon>
        <taxon>Multicrustacea</taxon>
        <taxon>Malacostraca</taxon>
        <taxon>Eumalacostraca</taxon>
        <taxon>Eucarida</taxon>
        <taxon>Decapoda</taxon>
        <taxon>Pleocyemata</taxon>
        <taxon>Anomura</taxon>
        <taxon>Galatheoidea</taxon>
        <taxon>Porcellanidae</taxon>
        <taxon>Petrolisthes</taxon>
    </lineage>
</organism>
<dbReference type="EMBL" id="JAWQEG010000579">
    <property type="protein sequence ID" value="KAK3888183.1"/>
    <property type="molecule type" value="Genomic_DNA"/>
</dbReference>
<evidence type="ECO:0000313" key="2">
    <source>
        <dbReference type="Proteomes" id="UP001286313"/>
    </source>
</evidence>
<sequence length="150" mass="17701">MTKEHLNFDGNGVLVCFSREDKDHNPTTSEEPYYLTGQCRDMSGWTVNRENCVEPTNPYHKGYWTGHSHTDDVKDWDRFFDCPVQYLAVKLTRTEDSDAGEWEKKAPSARQRLQKMPRLLNIDEQLKMSSEIKMSDNFLFYPRTRGQWID</sequence>
<dbReference type="AlphaFoldDB" id="A0AAE1GEN9"/>
<evidence type="ECO:0000313" key="1">
    <source>
        <dbReference type="EMBL" id="KAK3888183.1"/>
    </source>
</evidence>
<proteinExistence type="predicted"/>
<keyword evidence="2" id="KW-1185">Reference proteome</keyword>
<reference evidence="1" key="1">
    <citation type="submission" date="2023-10" db="EMBL/GenBank/DDBJ databases">
        <title>Genome assemblies of two species of porcelain crab, Petrolisthes cinctipes and Petrolisthes manimaculis (Anomura: Porcellanidae).</title>
        <authorList>
            <person name="Angst P."/>
        </authorList>
    </citation>
    <scope>NUCLEOTIDE SEQUENCE</scope>
    <source>
        <strain evidence="1">PB745_01</strain>
        <tissue evidence="1">Gill</tissue>
    </source>
</reference>
<comment type="caution">
    <text evidence="1">The sequence shown here is derived from an EMBL/GenBank/DDBJ whole genome shotgun (WGS) entry which is preliminary data.</text>
</comment>